<protein>
    <submittedName>
        <fullName evidence="2">Uncharacterized protein</fullName>
    </submittedName>
</protein>
<dbReference type="Proteomes" id="UP000184383">
    <property type="component" value="Unassembled WGS sequence"/>
</dbReference>
<evidence type="ECO:0000313" key="2">
    <source>
        <dbReference type="EMBL" id="OJJ38983.1"/>
    </source>
</evidence>
<name>A0A1L9RVS8_ASPWE</name>
<gene>
    <name evidence="2" type="ORF">ASPWEDRAFT_180440</name>
</gene>
<keyword evidence="3" id="KW-1185">Reference proteome</keyword>
<dbReference type="EMBL" id="KV878210">
    <property type="protein sequence ID" value="OJJ38983.1"/>
    <property type="molecule type" value="Genomic_DNA"/>
</dbReference>
<evidence type="ECO:0000256" key="1">
    <source>
        <dbReference type="SAM" id="MobiDB-lite"/>
    </source>
</evidence>
<feature type="region of interest" description="Disordered" evidence="1">
    <location>
        <begin position="159"/>
        <end position="181"/>
    </location>
</feature>
<proteinExistence type="predicted"/>
<dbReference type="VEuPathDB" id="FungiDB:ASPWEDRAFT_180440"/>
<sequence>MYTAARCIQGTQGLEEKRWIKRNLGGKGGGKLDDLIALLFLEQFKPALQPTADGFTDERNHFRNISAGPIGPSRKPISQQEYLDKVEEAVLESDGLETYIEILKKNGLQMDENQIKQFLEFARQQAERENKQEVQDGVGKLGLDFEDFQKKCAQRPKRRKVARVIQQSRKSDYYSPSLNRR</sequence>
<evidence type="ECO:0000313" key="3">
    <source>
        <dbReference type="Proteomes" id="UP000184383"/>
    </source>
</evidence>
<organism evidence="2 3">
    <name type="scientific">Aspergillus wentii DTO 134E9</name>
    <dbReference type="NCBI Taxonomy" id="1073089"/>
    <lineage>
        <taxon>Eukaryota</taxon>
        <taxon>Fungi</taxon>
        <taxon>Dikarya</taxon>
        <taxon>Ascomycota</taxon>
        <taxon>Pezizomycotina</taxon>
        <taxon>Eurotiomycetes</taxon>
        <taxon>Eurotiomycetidae</taxon>
        <taxon>Eurotiales</taxon>
        <taxon>Aspergillaceae</taxon>
        <taxon>Aspergillus</taxon>
        <taxon>Aspergillus subgen. Cremei</taxon>
    </lineage>
</organism>
<accession>A0A1L9RVS8</accession>
<dbReference type="RefSeq" id="XP_040692659.1">
    <property type="nucleotide sequence ID" value="XM_040831844.1"/>
</dbReference>
<dbReference type="GeneID" id="63747692"/>
<reference evidence="3" key="1">
    <citation type="journal article" date="2017" name="Genome Biol.">
        <title>Comparative genomics reveals high biological diversity and specific adaptations in the industrially and medically important fungal genus Aspergillus.</title>
        <authorList>
            <person name="de Vries R.P."/>
            <person name="Riley R."/>
            <person name="Wiebenga A."/>
            <person name="Aguilar-Osorio G."/>
            <person name="Amillis S."/>
            <person name="Uchima C.A."/>
            <person name="Anderluh G."/>
            <person name="Asadollahi M."/>
            <person name="Askin M."/>
            <person name="Barry K."/>
            <person name="Battaglia E."/>
            <person name="Bayram O."/>
            <person name="Benocci T."/>
            <person name="Braus-Stromeyer S.A."/>
            <person name="Caldana C."/>
            <person name="Canovas D."/>
            <person name="Cerqueira G.C."/>
            <person name="Chen F."/>
            <person name="Chen W."/>
            <person name="Choi C."/>
            <person name="Clum A."/>
            <person name="Dos Santos R.A."/>
            <person name="Damasio A.R."/>
            <person name="Diallinas G."/>
            <person name="Emri T."/>
            <person name="Fekete E."/>
            <person name="Flipphi M."/>
            <person name="Freyberg S."/>
            <person name="Gallo A."/>
            <person name="Gournas C."/>
            <person name="Habgood R."/>
            <person name="Hainaut M."/>
            <person name="Harispe M.L."/>
            <person name="Henrissat B."/>
            <person name="Hilden K.S."/>
            <person name="Hope R."/>
            <person name="Hossain A."/>
            <person name="Karabika E."/>
            <person name="Karaffa L."/>
            <person name="Karanyi Z."/>
            <person name="Krasevec N."/>
            <person name="Kuo A."/>
            <person name="Kusch H."/>
            <person name="LaButti K."/>
            <person name="Lagendijk E.L."/>
            <person name="Lapidus A."/>
            <person name="Levasseur A."/>
            <person name="Lindquist E."/>
            <person name="Lipzen A."/>
            <person name="Logrieco A.F."/>
            <person name="MacCabe A."/>
            <person name="Maekelae M.R."/>
            <person name="Malavazi I."/>
            <person name="Melin P."/>
            <person name="Meyer V."/>
            <person name="Mielnichuk N."/>
            <person name="Miskei M."/>
            <person name="Molnar A.P."/>
            <person name="Mule G."/>
            <person name="Ngan C.Y."/>
            <person name="Orejas M."/>
            <person name="Orosz E."/>
            <person name="Ouedraogo J.P."/>
            <person name="Overkamp K.M."/>
            <person name="Park H.-S."/>
            <person name="Perrone G."/>
            <person name="Piumi F."/>
            <person name="Punt P.J."/>
            <person name="Ram A.F."/>
            <person name="Ramon A."/>
            <person name="Rauscher S."/>
            <person name="Record E."/>
            <person name="Riano-Pachon D.M."/>
            <person name="Robert V."/>
            <person name="Roehrig J."/>
            <person name="Ruller R."/>
            <person name="Salamov A."/>
            <person name="Salih N.S."/>
            <person name="Samson R.A."/>
            <person name="Sandor E."/>
            <person name="Sanguinetti M."/>
            <person name="Schuetze T."/>
            <person name="Sepcic K."/>
            <person name="Shelest E."/>
            <person name="Sherlock G."/>
            <person name="Sophianopoulou V."/>
            <person name="Squina F.M."/>
            <person name="Sun H."/>
            <person name="Susca A."/>
            <person name="Todd R.B."/>
            <person name="Tsang A."/>
            <person name="Unkles S.E."/>
            <person name="van de Wiele N."/>
            <person name="van Rossen-Uffink D."/>
            <person name="Oliveira J.V."/>
            <person name="Vesth T.C."/>
            <person name="Visser J."/>
            <person name="Yu J.-H."/>
            <person name="Zhou M."/>
            <person name="Andersen M.R."/>
            <person name="Archer D.B."/>
            <person name="Baker S.E."/>
            <person name="Benoit I."/>
            <person name="Brakhage A.A."/>
            <person name="Braus G.H."/>
            <person name="Fischer R."/>
            <person name="Frisvad J.C."/>
            <person name="Goldman G.H."/>
            <person name="Houbraken J."/>
            <person name="Oakley B."/>
            <person name="Pocsi I."/>
            <person name="Scazzocchio C."/>
            <person name="Seiboth B."/>
            <person name="vanKuyk P.A."/>
            <person name="Wortman J."/>
            <person name="Dyer P.S."/>
            <person name="Grigoriev I.V."/>
        </authorList>
    </citation>
    <scope>NUCLEOTIDE SEQUENCE [LARGE SCALE GENOMIC DNA]</scope>
    <source>
        <strain evidence="3">DTO 134E9</strain>
    </source>
</reference>
<dbReference type="AlphaFoldDB" id="A0A1L9RVS8"/>